<name>A0AAV4S146_9ARAC</name>
<organism evidence="1 2">
    <name type="scientific">Caerostris darwini</name>
    <dbReference type="NCBI Taxonomy" id="1538125"/>
    <lineage>
        <taxon>Eukaryota</taxon>
        <taxon>Metazoa</taxon>
        <taxon>Ecdysozoa</taxon>
        <taxon>Arthropoda</taxon>
        <taxon>Chelicerata</taxon>
        <taxon>Arachnida</taxon>
        <taxon>Araneae</taxon>
        <taxon>Araneomorphae</taxon>
        <taxon>Entelegynae</taxon>
        <taxon>Araneoidea</taxon>
        <taxon>Araneidae</taxon>
        <taxon>Caerostris</taxon>
    </lineage>
</organism>
<accession>A0AAV4S146</accession>
<dbReference type="EMBL" id="BPLQ01006946">
    <property type="protein sequence ID" value="GIY26462.1"/>
    <property type="molecule type" value="Genomic_DNA"/>
</dbReference>
<protein>
    <submittedName>
        <fullName evidence="1">Uncharacterized protein</fullName>
    </submittedName>
</protein>
<dbReference type="Proteomes" id="UP001054837">
    <property type="component" value="Unassembled WGS sequence"/>
</dbReference>
<reference evidence="1 2" key="1">
    <citation type="submission" date="2021-06" db="EMBL/GenBank/DDBJ databases">
        <title>Caerostris darwini draft genome.</title>
        <authorList>
            <person name="Kono N."/>
            <person name="Arakawa K."/>
        </authorList>
    </citation>
    <scope>NUCLEOTIDE SEQUENCE [LARGE SCALE GENOMIC DNA]</scope>
</reference>
<evidence type="ECO:0000313" key="2">
    <source>
        <dbReference type="Proteomes" id="UP001054837"/>
    </source>
</evidence>
<dbReference type="AlphaFoldDB" id="A0AAV4S146"/>
<comment type="caution">
    <text evidence="1">The sequence shown here is derived from an EMBL/GenBank/DDBJ whole genome shotgun (WGS) entry which is preliminary data.</text>
</comment>
<evidence type="ECO:0000313" key="1">
    <source>
        <dbReference type="EMBL" id="GIY26462.1"/>
    </source>
</evidence>
<sequence length="112" mass="12552">MLVSLILDEKAAKRKLKTTQIRLRVSVRSFKELQTALTVLNLGASRVIQSAPRSECQSSSLPHGSQDARRRFELHPEKFLFVGTFRLIPKKADSGGDAKDQQSCLLPSFLKK</sequence>
<proteinExistence type="predicted"/>
<keyword evidence="2" id="KW-1185">Reference proteome</keyword>
<gene>
    <name evidence="1" type="ORF">CDAR_223601</name>
</gene>